<evidence type="ECO:0008006" key="4">
    <source>
        <dbReference type="Google" id="ProtNLM"/>
    </source>
</evidence>
<keyword evidence="3" id="KW-1185">Reference proteome</keyword>
<feature type="signal peptide" evidence="1">
    <location>
        <begin position="1"/>
        <end position="18"/>
    </location>
</feature>
<protein>
    <recommendedName>
        <fullName evidence="4">Lipoprotein</fullName>
    </recommendedName>
</protein>
<dbReference type="Proteomes" id="UP000175968">
    <property type="component" value="Chromosome"/>
</dbReference>
<dbReference type="KEGG" id="fgl:EM308_08320"/>
<gene>
    <name evidence="2" type="ORF">EM308_08320</name>
</gene>
<proteinExistence type="predicted"/>
<reference evidence="2 3" key="1">
    <citation type="submission" date="2016-10" db="EMBL/GenBank/DDBJ databases">
        <title>Flavobacterium gilvum sp. nov., isolated from stream water.</title>
        <authorList>
            <person name="Shin S.-K."/>
            <person name="Cho Y.-J."/>
            <person name="Yi H."/>
        </authorList>
    </citation>
    <scope>NUCLEOTIDE SEQUENCE [LARGE SCALE GENOMIC DNA]</scope>
    <source>
        <strain evidence="2 3">EM1308</strain>
    </source>
</reference>
<evidence type="ECO:0000256" key="1">
    <source>
        <dbReference type="SAM" id="SignalP"/>
    </source>
</evidence>
<organism evidence="2 3">
    <name type="scientific">Flavobacterium gilvum</name>
    <dbReference type="NCBI Taxonomy" id="1492737"/>
    <lineage>
        <taxon>Bacteria</taxon>
        <taxon>Pseudomonadati</taxon>
        <taxon>Bacteroidota</taxon>
        <taxon>Flavobacteriia</taxon>
        <taxon>Flavobacteriales</taxon>
        <taxon>Flavobacteriaceae</taxon>
        <taxon>Flavobacterium</taxon>
    </lineage>
</organism>
<feature type="chain" id="PRO_5042053083" description="Lipoprotein" evidence="1">
    <location>
        <begin position="19"/>
        <end position="190"/>
    </location>
</feature>
<evidence type="ECO:0000313" key="3">
    <source>
        <dbReference type="Proteomes" id="UP000175968"/>
    </source>
</evidence>
<accession>A0AAC9I4M7</accession>
<keyword evidence="1" id="KW-0732">Signal</keyword>
<sequence>MKKVLLLTALLIGCFVQSQNIDLLHKANKCDLTFAKSLSDEISTSAKTKYVYLTSKESTYLNLVTFVYIKDDLSDSDKKSIEAYLSNYTGRYELQLDNCLCVHFKVNKVGENKDLEIKGTKEYVFDNVKGKYLDLFAFYQKNIEPTATTEKTTTTGIYSTRKDKDGYWYNFARTNTDGLWYLKNMSSRLN</sequence>
<name>A0AAC9I4M7_9FLAO</name>
<evidence type="ECO:0000313" key="2">
    <source>
        <dbReference type="EMBL" id="AOW09502.1"/>
    </source>
</evidence>
<dbReference type="EMBL" id="CP017479">
    <property type="protein sequence ID" value="AOW09502.1"/>
    <property type="molecule type" value="Genomic_DNA"/>
</dbReference>
<dbReference type="AlphaFoldDB" id="A0AAC9I4M7"/>
<dbReference type="RefSeq" id="WP_035635575.1">
    <property type="nucleotide sequence ID" value="NZ_CP017479.1"/>
</dbReference>